<evidence type="ECO:0000259" key="1">
    <source>
        <dbReference type="Pfam" id="PF11716"/>
    </source>
</evidence>
<dbReference type="NCBIfam" id="TIGR03083">
    <property type="entry name" value="maleylpyruvate isomerase family mycothiol-dependent enzyme"/>
    <property type="match status" value="1"/>
</dbReference>
<sequence>MCPATMDRQSADWPPVISEESWTRVRTALEAATDRFANLVSSVPDPNVRATSEWSVTDVAAHVTNIAGLYVPITSTDPERAPETRPPGRMADTTLDTVAEMNAADLRELTERDPGRLADLLRERIGALLSATAETAPDTPLPWLGGSRVPAAGLLAHLLNEILIHGRDIARAVRQPWSIPPEDAAWFLELFFVGVTTYGAGHILEIPETGEPVRTGRLVAEFRSRHTTPVTVVVHNGRVTVERPGRRPDVRVSFDPVTLNLMLFHRVGKPRAVLTGKVRIRGRRPWRLRYFFRTIRIP</sequence>
<dbReference type="InterPro" id="IPR024344">
    <property type="entry name" value="MDMPI_metal-binding"/>
</dbReference>
<dbReference type="InterPro" id="IPR017517">
    <property type="entry name" value="Maleyloyr_isom"/>
</dbReference>
<name>A0ABP3PLJ3_9ACTN</name>
<dbReference type="Pfam" id="PF11716">
    <property type="entry name" value="MDMPI_N"/>
    <property type="match status" value="1"/>
</dbReference>
<dbReference type="Gene3D" id="1.20.120.450">
    <property type="entry name" value="dinb family like domain"/>
    <property type="match status" value="1"/>
</dbReference>
<keyword evidence="3" id="KW-1185">Reference proteome</keyword>
<dbReference type="InterPro" id="IPR034660">
    <property type="entry name" value="DinB/YfiT-like"/>
</dbReference>
<organism evidence="2 3">
    <name type="scientific">Actinomadura livida</name>
    <dbReference type="NCBI Taxonomy" id="79909"/>
    <lineage>
        <taxon>Bacteria</taxon>
        <taxon>Bacillati</taxon>
        <taxon>Actinomycetota</taxon>
        <taxon>Actinomycetes</taxon>
        <taxon>Streptosporangiales</taxon>
        <taxon>Thermomonosporaceae</taxon>
        <taxon>Actinomadura</taxon>
    </lineage>
</organism>
<feature type="domain" description="Mycothiol-dependent maleylpyruvate isomerase metal-binding" evidence="1">
    <location>
        <begin position="29"/>
        <end position="170"/>
    </location>
</feature>
<dbReference type="SUPFAM" id="SSF55718">
    <property type="entry name" value="SCP-like"/>
    <property type="match status" value="1"/>
</dbReference>
<accession>A0ABP3PLJ3</accession>
<evidence type="ECO:0000313" key="3">
    <source>
        <dbReference type="Proteomes" id="UP001501427"/>
    </source>
</evidence>
<dbReference type="GO" id="GO:0016853">
    <property type="term" value="F:isomerase activity"/>
    <property type="evidence" value="ECO:0007669"/>
    <property type="project" value="UniProtKB-KW"/>
</dbReference>
<comment type="caution">
    <text evidence="2">The sequence shown here is derived from an EMBL/GenBank/DDBJ whole genome shotgun (WGS) entry which is preliminary data.</text>
</comment>
<dbReference type="SUPFAM" id="SSF109854">
    <property type="entry name" value="DinB/YfiT-like putative metalloenzymes"/>
    <property type="match status" value="1"/>
</dbReference>
<dbReference type="EMBL" id="BAAAHD010000025">
    <property type="protein sequence ID" value="GAA0565969.1"/>
    <property type="molecule type" value="Genomic_DNA"/>
</dbReference>
<gene>
    <name evidence="2" type="ORF">GCM10009546_30340</name>
</gene>
<evidence type="ECO:0000313" key="2">
    <source>
        <dbReference type="EMBL" id="GAA0565969.1"/>
    </source>
</evidence>
<proteinExistence type="predicted"/>
<reference evidence="3" key="1">
    <citation type="journal article" date="2019" name="Int. J. Syst. Evol. Microbiol.">
        <title>The Global Catalogue of Microorganisms (GCM) 10K type strain sequencing project: providing services to taxonomists for standard genome sequencing and annotation.</title>
        <authorList>
            <consortium name="The Broad Institute Genomics Platform"/>
            <consortium name="The Broad Institute Genome Sequencing Center for Infectious Disease"/>
            <person name="Wu L."/>
            <person name="Ma J."/>
        </authorList>
    </citation>
    <scope>NUCLEOTIDE SEQUENCE [LARGE SCALE GENOMIC DNA]</scope>
    <source>
        <strain evidence="3">JCM 10667</strain>
    </source>
</reference>
<dbReference type="Proteomes" id="UP001501427">
    <property type="component" value="Unassembled WGS sequence"/>
</dbReference>
<protein>
    <submittedName>
        <fullName evidence="2">Maleylpyruvate isomerase family mycothiol-dependent enzyme</fullName>
    </submittedName>
</protein>
<keyword evidence="2" id="KW-0413">Isomerase</keyword>
<dbReference type="InterPro" id="IPR036527">
    <property type="entry name" value="SCP2_sterol-bd_dom_sf"/>
</dbReference>